<dbReference type="OrthoDB" id="305468at2"/>
<dbReference type="AlphaFoldDB" id="A0A402BGX3"/>
<dbReference type="InterPro" id="IPR050922">
    <property type="entry name" value="LytR/CpsA/Psr_CW_biosynth"/>
</dbReference>
<gene>
    <name evidence="5" type="ORF">KDA_61450</name>
</gene>
<evidence type="ECO:0000313" key="6">
    <source>
        <dbReference type="Proteomes" id="UP000287171"/>
    </source>
</evidence>
<dbReference type="Proteomes" id="UP000287171">
    <property type="component" value="Unassembled WGS sequence"/>
</dbReference>
<evidence type="ECO:0000256" key="2">
    <source>
        <dbReference type="SAM" id="MobiDB-lite"/>
    </source>
</evidence>
<evidence type="ECO:0000313" key="5">
    <source>
        <dbReference type="EMBL" id="GCE30661.1"/>
    </source>
</evidence>
<organism evidence="5 6">
    <name type="scientific">Dictyobacter alpinus</name>
    <dbReference type="NCBI Taxonomy" id="2014873"/>
    <lineage>
        <taxon>Bacteria</taxon>
        <taxon>Bacillati</taxon>
        <taxon>Chloroflexota</taxon>
        <taxon>Ktedonobacteria</taxon>
        <taxon>Ktedonobacterales</taxon>
        <taxon>Dictyobacteraceae</taxon>
        <taxon>Dictyobacter</taxon>
    </lineage>
</organism>
<feature type="domain" description="Cell envelope-related transcriptional attenuator" evidence="4">
    <location>
        <begin position="175"/>
        <end position="344"/>
    </location>
</feature>
<protein>
    <recommendedName>
        <fullName evidence="4">Cell envelope-related transcriptional attenuator domain-containing protein</fullName>
    </recommendedName>
</protein>
<feature type="region of interest" description="Disordered" evidence="2">
    <location>
        <begin position="1"/>
        <end position="41"/>
    </location>
</feature>
<dbReference type="NCBIfam" id="TIGR00350">
    <property type="entry name" value="lytR_cpsA_psr"/>
    <property type="match status" value="1"/>
</dbReference>
<name>A0A402BGX3_9CHLR</name>
<dbReference type="InterPro" id="IPR004474">
    <property type="entry name" value="LytR_CpsA_psr"/>
</dbReference>
<dbReference type="Gene3D" id="3.40.630.190">
    <property type="entry name" value="LCP protein"/>
    <property type="match status" value="1"/>
</dbReference>
<dbReference type="EMBL" id="BIFT01000002">
    <property type="protein sequence ID" value="GCE30661.1"/>
    <property type="molecule type" value="Genomic_DNA"/>
</dbReference>
<evidence type="ECO:0000256" key="3">
    <source>
        <dbReference type="SAM" id="Phobius"/>
    </source>
</evidence>
<dbReference type="PANTHER" id="PTHR33392">
    <property type="entry name" value="POLYISOPRENYL-TEICHOIC ACID--PEPTIDOGLYCAN TEICHOIC ACID TRANSFERASE TAGU"/>
    <property type="match status" value="1"/>
</dbReference>
<keyword evidence="3" id="KW-1133">Transmembrane helix</keyword>
<proteinExistence type="inferred from homology"/>
<comment type="caution">
    <text evidence="5">The sequence shown here is derived from an EMBL/GenBank/DDBJ whole genome shotgun (WGS) entry which is preliminary data.</text>
</comment>
<dbReference type="PANTHER" id="PTHR33392:SF6">
    <property type="entry name" value="POLYISOPRENYL-TEICHOIC ACID--PEPTIDOGLYCAN TEICHOIC ACID TRANSFERASE TAGU"/>
    <property type="match status" value="1"/>
</dbReference>
<keyword evidence="3" id="KW-0472">Membrane</keyword>
<keyword evidence="3" id="KW-0812">Transmembrane</keyword>
<reference evidence="6" key="1">
    <citation type="submission" date="2018-12" db="EMBL/GenBank/DDBJ databases">
        <title>Tengunoibacter tsumagoiensis gen. nov., sp. nov., Dictyobacter kobayashii sp. nov., D. alpinus sp. nov., and D. joshuensis sp. nov. and description of Dictyobacteraceae fam. nov. within the order Ktedonobacterales isolated from Tengu-no-mugimeshi.</title>
        <authorList>
            <person name="Wang C.M."/>
            <person name="Zheng Y."/>
            <person name="Sakai Y."/>
            <person name="Toyoda A."/>
            <person name="Minakuchi Y."/>
            <person name="Abe K."/>
            <person name="Yokota A."/>
            <person name="Yabe S."/>
        </authorList>
    </citation>
    <scope>NUCLEOTIDE SEQUENCE [LARGE SCALE GENOMIC DNA]</scope>
    <source>
        <strain evidence="6">Uno16</strain>
    </source>
</reference>
<keyword evidence="6" id="KW-1185">Reference proteome</keyword>
<evidence type="ECO:0000259" key="4">
    <source>
        <dbReference type="Pfam" id="PF03816"/>
    </source>
</evidence>
<dbReference type="Pfam" id="PF03816">
    <property type="entry name" value="LytR_cpsA_psr"/>
    <property type="match status" value="1"/>
</dbReference>
<feature type="compositionally biased region" description="Basic and acidic residues" evidence="2">
    <location>
        <begin position="1"/>
        <end position="12"/>
    </location>
</feature>
<comment type="similarity">
    <text evidence="1">Belongs to the LytR/CpsA/Psr (LCP) family.</text>
</comment>
<sequence>MNKFSFDDEKTQRIPPSSQGAGPGQQGKLVLGNNSVQPDYRQHQPYAAYPQVQHAPVASQVDQLAPTMYVQPPMSVPPQSAPVYPQIAQPGQPGNNKKMQAKRPRRMGCLVGLGILLVVCILSAIVSQRVLAFGSAISPQSPLSTQTNYMGTSDRVNMLVMGYGGGNHDGANLIDSMVVVSTLPQNHHTSLISIPRDLYVQYPPNSGKYVKMNEIYEDASQNGAQRIAGSDATVAKVKLVTGLDVKYWLMIDFNGFRELIDSIGGVDVYVPDAFTAKYPKNDDAKQDASWIYPHFSKGNQHMDGETAIRYARARYATDNLAEGSDFARSARQQIIIKAVLAKVKQVSTWPSMFNALDALQKTIYTNLSMADLMQLALKVDLNDVKTAHIGLSNQNVLEDAYIPFYVARPKNGDWSLISRYVQAHLYN</sequence>
<evidence type="ECO:0000256" key="1">
    <source>
        <dbReference type="ARBA" id="ARBA00006068"/>
    </source>
</evidence>
<accession>A0A402BGX3</accession>
<feature type="transmembrane region" description="Helical" evidence="3">
    <location>
        <begin position="107"/>
        <end position="126"/>
    </location>
</feature>
<dbReference type="RefSeq" id="WP_126630722.1">
    <property type="nucleotide sequence ID" value="NZ_BIFT01000002.1"/>
</dbReference>